<evidence type="ECO:0000313" key="4">
    <source>
        <dbReference type="Proteomes" id="UP000192596"/>
    </source>
</evidence>
<keyword evidence="4" id="KW-1185">Reference proteome</keyword>
<organism evidence="3 4">
    <name type="scientific">Cryoendolithus antarcticus</name>
    <dbReference type="NCBI Taxonomy" id="1507870"/>
    <lineage>
        <taxon>Eukaryota</taxon>
        <taxon>Fungi</taxon>
        <taxon>Dikarya</taxon>
        <taxon>Ascomycota</taxon>
        <taxon>Pezizomycotina</taxon>
        <taxon>Dothideomycetes</taxon>
        <taxon>Dothideomycetidae</taxon>
        <taxon>Cladosporiales</taxon>
        <taxon>Cladosporiaceae</taxon>
        <taxon>Cryoendolithus</taxon>
    </lineage>
</organism>
<dbReference type="AlphaFoldDB" id="A0A1V8S7T6"/>
<evidence type="ECO:0008006" key="5">
    <source>
        <dbReference type="Google" id="ProtNLM"/>
    </source>
</evidence>
<protein>
    <recommendedName>
        <fullName evidence="5">Biogenesis of lysosome-related organelles complex 1 subunit KXD1</fullName>
    </recommendedName>
</protein>
<dbReference type="InParanoid" id="A0A1V8S7T6"/>
<feature type="region of interest" description="Disordered" evidence="2">
    <location>
        <begin position="1"/>
        <end position="46"/>
    </location>
</feature>
<name>A0A1V8S7T6_9PEZI</name>
<gene>
    <name evidence="3" type="ORF">B0A48_18906</name>
</gene>
<feature type="coiled-coil region" evidence="1">
    <location>
        <begin position="75"/>
        <end position="106"/>
    </location>
</feature>
<keyword evidence="1" id="KW-0175">Coiled coil</keyword>
<dbReference type="Proteomes" id="UP000192596">
    <property type="component" value="Unassembled WGS sequence"/>
</dbReference>
<proteinExistence type="predicted"/>
<evidence type="ECO:0000256" key="2">
    <source>
        <dbReference type="SAM" id="MobiDB-lite"/>
    </source>
</evidence>
<dbReference type="EMBL" id="NAJO01000190">
    <property type="protein sequence ID" value="OQN95089.1"/>
    <property type="molecule type" value="Genomic_DNA"/>
</dbReference>
<reference evidence="4" key="1">
    <citation type="submission" date="2017-03" db="EMBL/GenBank/DDBJ databases">
        <title>Genomes of endolithic fungi from Antarctica.</title>
        <authorList>
            <person name="Coleine C."/>
            <person name="Masonjones S."/>
            <person name="Stajich J.E."/>
        </authorList>
    </citation>
    <scope>NUCLEOTIDE SEQUENCE [LARGE SCALE GENOMIC DNA]</scope>
    <source>
        <strain evidence="4">CCFEE 5527</strain>
    </source>
</reference>
<comment type="caution">
    <text evidence="3">The sequence shown here is derived from an EMBL/GenBank/DDBJ whole genome shotgun (WGS) entry which is preliminary data.</text>
</comment>
<sequence length="138" mass="15667">MPVAGSQPVQRSPSRDSDTSSTGVVRSTLREDGPDSPSGGSDGAWLASINPTVYDIIRELQVQRRARQVDFESVYDELQEQRTQINQRFEKTNERFDKVLQELHEQRTQTKQRLPTYRAQIGLYDGLCTEPAEPSEGR</sequence>
<accession>A0A1V8S7T6</accession>
<evidence type="ECO:0000313" key="3">
    <source>
        <dbReference type="EMBL" id="OQN95089.1"/>
    </source>
</evidence>
<evidence type="ECO:0000256" key="1">
    <source>
        <dbReference type="SAM" id="Coils"/>
    </source>
</evidence>